<evidence type="ECO:0008006" key="3">
    <source>
        <dbReference type="Google" id="ProtNLM"/>
    </source>
</evidence>
<sequence length="179" mass="18999">AALADARAAADVWAQLNELIGAADGTKFRRFAQSLTLDRLVAGANRHLGELHPRYALRRMEGAEMALEVVDHDMADEARAVHNLSGGERFLVSLALALGLADISAGRGLAIESLFIDEGFGALDPDALAMAISMLERLQATGRRVAVISHVEALKDRIPVQIRVTPRGAGRSGVEVVAG</sequence>
<dbReference type="AlphaFoldDB" id="A0A162LUW7"/>
<dbReference type="Gene3D" id="3.40.50.300">
    <property type="entry name" value="P-loop containing nucleotide triphosphate hydrolases"/>
    <property type="match status" value="1"/>
</dbReference>
<accession>A0A162LUW7</accession>
<reference evidence="1 2" key="1">
    <citation type="submission" date="2015-12" db="EMBL/GenBank/DDBJ databases">
        <title>Genome sequence of Tistrella mobilis MCCC 1A02139.</title>
        <authorList>
            <person name="Lu L."/>
            <person name="Lai Q."/>
            <person name="Shao Z."/>
            <person name="Qian P."/>
        </authorList>
    </citation>
    <scope>NUCLEOTIDE SEQUENCE [LARGE SCALE GENOMIC DNA]</scope>
    <source>
        <strain evidence="1 2">MCCC 1A02139</strain>
    </source>
</reference>
<name>A0A162LUW7_9PROT</name>
<dbReference type="InterPro" id="IPR027417">
    <property type="entry name" value="P-loop_NTPase"/>
</dbReference>
<feature type="non-terminal residue" evidence="1">
    <location>
        <position position="1"/>
    </location>
</feature>
<dbReference type="EMBL" id="LPZR01000031">
    <property type="protein sequence ID" value="KYO57294.1"/>
    <property type="molecule type" value="Genomic_DNA"/>
</dbReference>
<evidence type="ECO:0000313" key="2">
    <source>
        <dbReference type="Proteomes" id="UP000075787"/>
    </source>
</evidence>
<dbReference type="PANTHER" id="PTHR32114:SF2">
    <property type="entry name" value="ABC TRANSPORTER ABCH.3"/>
    <property type="match status" value="1"/>
</dbReference>
<proteinExistence type="predicted"/>
<gene>
    <name evidence="1" type="ORF">AUP44_20790</name>
</gene>
<comment type="caution">
    <text evidence="1">The sequence shown here is derived from an EMBL/GenBank/DDBJ whole genome shotgun (WGS) entry which is preliminary data.</text>
</comment>
<dbReference type="Proteomes" id="UP000075787">
    <property type="component" value="Unassembled WGS sequence"/>
</dbReference>
<protein>
    <recommendedName>
        <fullName evidence="3">Chromosome segregation protein SMC</fullName>
    </recommendedName>
</protein>
<dbReference type="RefSeq" id="WP_269451092.1">
    <property type="nucleotide sequence ID" value="NZ_LPZR01000031.1"/>
</dbReference>
<organism evidence="1 2">
    <name type="scientific">Tistrella mobilis</name>
    <dbReference type="NCBI Taxonomy" id="171437"/>
    <lineage>
        <taxon>Bacteria</taxon>
        <taxon>Pseudomonadati</taxon>
        <taxon>Pseudomonadota</taxon>
        <taxon>Alphaproteobacteria</taxon>
        <taxon>Geminicoccales</taxon>
        <taxon>Geminicoccaceae</taxon>
        <taxon>Tistrella</taxon>
    </lineage>
</organism>
<dbReference type="SUPFAM" id="SSF52540">
    <property type="entry name" value="P-loop containing nucleoside triphosphate hydrolases"/>
    <property type="match status" value="1"/>
</dbReference>
<evidence type="ECO:0000313" key="1">
    <source>
        <dbReference type="EMBL" id="KYO57294.1"/>
    </source>
</evidence>
<dbReference type="PANTHER" id="PTHR32114">
    <property type="entry name" value="ABC TRANSPORTER ABCH.3"/>
    <property type="match status" value="1"/>
</dbReference>
<dbReference type="Pfam" id="PF13558">
    <property type="entry name" value="SbcC_Walker_B"/>
    <property type="match status" value="1"/>
</dbReference>